<name>A0AB34FFS0_9HYPO</name>
<protein>
    <submittedName>
        <fullName evidence="1">Uncharacterized protein</fullName>
    </submittedName>
</protein>
<dbReference type="EMBL" id="JAQHRD010000008">
    <property type="protein sequence ID" value="KAJ6438085.1"/>
    <property type="molecule type" value="Genomic_DNA"/>
</dbReference>
<evidence type="ECO:0000313" key="2">
    <source>
        <dbReference type="Proteomes" id="UP001163105"/>
    </source>
</evidence>
<sequence>MKEADGVYLAEFEEGDIIPIRERPMNYIRAPADEDGEWTLVITSDLDPNGQCGGTSETITGETGTGQCLKLPGYTMCGSVKVNTGFLSCDFQFKPKSCDDNASSEVKVDKGGEKSNVKLDDVKFVAVNCNK</sequence>
<reference evidence="1" key="1">
    <citation type="submission" date="2023-01" db="EMBL/GenBank/DDBJ databases">
        <title>The growth and conidiation of Purpureocillium lavendulum are regulated by nitrogen source and histone H3K14 acetylation.</title>
        <authorList>
            <person name="Tang P."/>
            <person name="Han J."/>
            <person name="Zhang C."/>
            <person name="Tang P."/>
            <person name="Qi F."/>
            <person name="Zhang K."/>
            <person name="Liang L."/>
        </authorList>
    </citation>
    <scope>NUCLEOTIDE SEQUENCE</scope>
    <source>
        <strain evidence="1">YMF1.00683</strain>
    </source>
</reference>
<proteinExistence type="predicted"/>
<comment type="caution">
    <text evidence="1">The sequence shown here is derived from an EMBL/GenBank/DDBJ whole genome shotgun (WGS) entry which is preliminary data.</text>
</comment>
<organism evidence="1 2">
    <name type="scientific">Purpureocillium lavendulum</name>
    <dbReference type="NCBI Taxonomy" id="1247861"/>
    <lineage>
        <taxon>Eukaryota</taxon>
        <taxon>Fungi</taxon>
        <taxon>Dikarya</taxon>
        <taxon>Ascomycota</taxon>
        <taxon>Pezizomycotina</taxon>
        <taxon>Sordariomycetes</taxon>
        <taxon>Hypocreomycetidae</taxon>
        <taxon>Hypocreales</taxon>
        <taxon>Ophiocordycipitaceae</taxon>
        <taxon>Purpureocillium</taxon>
    </lineage>
</organism>
<dbReference type="Proteomes" id="UP001163105">
    <property type="component" value="Unassembled WGS sequence"/>
</dbReference>
<gene>
    <name evidence="1" type="ORF">O9K51_08674</name>
</gene>
<evidence type="ECO:0000313" key="1">
    <source>
        <dbReference type="EMBL" id="KAJ6438085.1"/>
    </source>
</evidence>
<keyword evidence="2" id="KW-1185">Reference proteome</keyword>
<dbReference type="AlphaFoldDB" id="A0AB34FFS0"/>
<accession>A0AB34FFS0</accession>